<comment type="caution">
    <text evidence="9">The sequence shown here is derived from an EMBL/GenBank/DDBJ whole genome shotgun (WGS) entry which is preliminary data.</text>
</comment>
<feature type="signal peptide" evidence="7">
    <location>
        <begin position="1"/>
        <end position="21"/>
    </location>
</feature>
<dbReference type="Gene3D" id="1.10.760.10">
    <property type="entry name" value="Cytochrome c-like domain"/>
    <property type="match status" value="1"/>
</dbReference>
<dbReference type="InterPro" id="IPR009056">
    <property type="entry name" value="Cyt_c-like_dom"/>
</dbReference>
<dbReference type="Pfam" id="PF00034">
    <property type="entry name" value="Cytochrom_C"/>
    <property type="match status" value="1"/>
</dbReference>
<evidence type="ECO:0000259" key="8">
    <source>
        <dbReference type="PROSITE" id="PS51007"/>
    </source>
</evidence>
<evidence type="ECO:0000256" key="1">
    <source>
        <dbReference type="ARBA" id="ARBA00022448"/>
    </source>
</evidence>
<evidence type="ECO:0000256" key="3">
    <source>
        <dbReference type="ARBA" id="ARBA00022723"/>
    </source>
</evidence>
<dbReference type="InterPro" id="IPR036909">
    <property type="entry name" value="Cyt_c-like_dom_sf"/>
</dbReference>
<keyword evidence="5 6" id="KW-0408">Iron</keyword>
<feature type="chain" id="PRO_5037456151" evidence="7">
    <location>
        <begin position="22"/>
        <end position="134"/>
    </location>
</feature>
<dbReference type="EMBL" id="BMFA01000007">
    <property type="protein sequence ID" value="GGB52858.1"/>
    <property type="molecule type" value="Genomic_DNA"/>
</dbReference>
<evidence type="ECO:0000313" key="10">
    <source>
        <dbReference type="Proteomes" id="UP000605148"/>
    </source>
</evidence>
<evidence type="ECO:0000256" key="5">
    <source>
        <dbReference type="ARBA" id="ARBA00023004"/>
    </source>
</evidence>
<dbReference type="OrthoDB" id="9805828at2"/>
<evidence type="ECO:0000256" key="2">
    <source>
        <dbReference type="ARBA" id="ARBA00022617"/>
    </source>
</evidence>
<reference evidence="9" key="2">
    <citation type="submission" date="2020-09" db="EMBL/GenBank/DDBJ databases">
        <authorList>
            <person name="Sun Q."/>
            <person name="Zhou Y."/>
        </authorList>
    </citation>
    <scope>NUCLEOTIDE SEQUENCE</scope>
    <source>
        <strain evidence="9">CGMCC 1.12426</strain>
    </source>
</reference>
<dbReference type="GO" id="GO:0020037">
    <property type="term" value="F:heme binding"/>
    <property type="evidence" value="ECO:0007669"/>
    <property type="project" value="InterPro"/>
</dbReference>
<gene>
    <name evidence="9" type="ORF">GCM10011316_26130</name>
</gene>
<feature type="domain" description="Cytochrome c" evidence="8">
    <location>
        <begin position="25"/>
        <end position="128"/>
    </location>
</feature>
<evidence type="ECO:0000256" key="4">
    <source>
        <dbReference type="ARBA" id="ARBA00022982"/>
    </source>
</evidence>
<evidence type="ECO:0000313" key="9">
    <source>
        <dbReference type="EMBL" id="GGB52858.1"/>
    </source>
</evidence>
<dbReference type="RefSeq" id="WP_150496520.1">
    <property type="nucleotide sequence ID" value="NZ_BMFA01000007.1"/>
</dbReference>
<dbReference type="AlphaFoldDB" id="A0A916TLC4"/>
<dbReference type="PRINTS" id="PR00604">
    <property type="entry name" value="CYTCHRMECIAB"/>
</dbReference>
<dbReference type="SUPFAM" id="SSF46626">
    <property type="entry name" value="Cytochrome c"/>
    <property type="match status" value="1"/>
</dbReference>
<sequence length="134" mass="14178">MQRLLTIASAAFIGLAAQAYAQDAGDPAAGESVFRKCQACHAIGEGARNKVGPQLNGIVGREAASVEGYKYSKPAVEHASVTGPWDEAEIVEYLADPSAFIGGRSKMAFKLPNEKERADVVAYLATFNEDGTTK</sequence>
<keyword evidence="7" id="KW-0732">Signal</keyword>
<keyword evidence="3 6" id="KW-0479">Metal-binding</keyword>
<reference evidence="9" key="1">
    <citation type="journal article" date="2014" name="Int. J. Syst. Evol. Microbiol.">
        <title>Complete genome sequence of Corynebacterium casei LMG S-19264T (=DSM 44701T), isolated from a smear-ripened cheese.</title>
        <authorList>
            <consortium name="US DOE Joint Genome Institute (JGI-PGF)"/>
            <person name="Walter F."/>
            <person name="Albersmeier A."/>
            <person name="Kalinowski J."/>
            <person name="Ruckert C."/>
        </authorList>
    </citation>
    <scope>NUCLEOTIDE SEQUENCE</scope>
    <source>
        <strain evidence="9">CGMCC 1.12426</strain>
    </source>
</reference>
<organism evidence="9 10">
    <name type="scientific">Roseibium aquae</name>
    <dbReference type="NCBI Taxonomy" id="1323746"/>
    <lineage>
        <taxon>Bacteria</taxon>
        <taxon>Pseudomonadati</taxon>
        <taxon>Pseudomonadota</taxon>
        <taxon>Alphaproteobacteria</taxon>
        <taxon>Hyphomicrobiales</taxon>
        <taxon>Stappiaceae</taxon>
        <taxon>Roseibium</taxon>
    </lineage>
</organism>
<accession>A0A916TLC4</accession>
<dbReference type="GO" id="GO:0009055">
    <property type="term" value="F:electron transfer activity"/>
    <property type="evidence" value="ECO:0007669"/>
    <property type="project" value="InterPro"/>
</dbReference>
<keyword evidence="4" id="KW-0249">Electron transport</keyword>
<evidence type="ECO:0000256" key="6">
    <source>
        <dbReference type="PROSITE-ProRule" id="PRU00433"/>
    </source>
</evidence>
<name>A0A916TLC4_9HYPH</name>
<dbReference type="GO" id="GO:0046872">
    <property type="term" value="F:metal ion binding"/>
    <property type="evidence" value="ECO:0007669"/>
    <property type="project" value="UniProtKB-KW"/>
</dbReference>
<keyword evidence="2 6" id="KW-0349">Heme</keyword>
<dbReference type="PANTHER" id="PTHR11961">
    <property type="entry name" value="CYTOCHROME C"/>
    <property type="match status" value="1"/>
</dbReference>
<evidence type="ECO:0000256" key="7">
    <source>
        <dbReference type="SAM" id="SignalP"/>
    </source>
</evidence>
<dbReference type="InterPro" id="IPR002327">
    <property type="entry name" value="Cyt_c_1A/1B"/>
</dbReference>
<keyword evidence="10" id="KW-1185">Reference proteome</keyword>
<dbReference type="Proteomes" id="UP000605148">
    <property type="component" value="Unassembled WGS sequence"/>
</dbReference>
<protein>
    <submittedName>
        <fullName evidence="9">Cytochrome c</fullName>
    </submittedName>
</protein>
<dbReference type="PROSITE" id="PS51007">
    <property type="entry name" value="CYTC"/>
    <property type="match status" value="1"/>
</dbReference>
<proteinExistence type="predicted"/>
<keyword evidence="1" id="KW-0813">Transport</keyword>